<dbReference type="InterPro" id="IPR000182">
    <property type="entry name" value="GNAT_dom"/>
</dbReference>
<organism evidence="2 3">
    <name type="scientific">Candidatus Opimibacter skivensis</name>
    <dbReference type="NCBI Taxonomy" id="2982028"/>
    <lineage>
        <taxon>Bacteria</taxon>
        <taxon>Pseudomonadati</taxon>
        <taxon>Bacteroidota</taxon>
        <taxon>Saprospiria</taxon>
        <taxon>Saprospirales</taxon>
        <taxon>Saprospiraceae</taxon>
        <taxon>Candidatus Opimibacter</taxon>
    </lineage>
</organism>
<sequence>MKIVTSTELSKAQKETIVYLWNREYPGRISITKEGFDEYLNASALQTHYLMLDDANEIIGWAYTFDREEERWFSIIINSLYHGIGLGRMMLDHMKENELRLNGWVIDHDHEIKQNGEPYESPLAFYVKNGFEVFSDIRFENEKMSAVKIVWEKKS</sequence>
<dbReference type="Proteomes" id="UP000808337">
    <property type="component" value="Unassembled WGS sequence"/>
</dbReference>
<evidence type="ECO:0000259" key="1">
    <source>
        <dbReference type="PROSITE" id="PS51186"/>
    </source>
</evidence>
<comment type="caution">
    <text evidence="2">The sequence shown here is derived from an EMBL/GenBank/DDBJ whole genome shotgun (WGS) entry which is preliminary data.</text>
</comment>
<protein>
    <submittedName>
        <fullName evidence="2">GNAT family N-acetyltransferase</fullName>
    </submittedName>
</protein>
<reference evidence="2 3" key="1">
    <citation type="submission" date="2020-10" db="EMBL/GenBank/DDBJ databases">
        <title>Connecting structure to function with the recovery of over 1000 high-quality activated sludge metagenome-assembled genomes encoding full-length rRNA genes using long-read sequencing.</title>
        <authorList>
            <person name="Singleton C.M."/>
            <person name="Petriglieri F."/>
            <person name="Kristensen J.M."/>
            <person name="Kirkegaard R.H."/>
            <person name="Michaelsen T.Y."/>
            <person name="Andersen M.H."/>
            <person name="Karst S.M."/>
            <person name="Dueholm M.S."/>
            <person name="Nielsen P.H."/>
            <person name="Albertsen M."/>
        </authorList>
    </citation>
    <scope>NUCLEOTIDE SEQUENCE [LARGE SCALE GENOMIC DNA]</scope>
    <source>
        <strain evidence="2">Ribe_18-Q3-R11-54_MAXAC.273</strain>
    </source>
</reference>
<dbReference type="InterPro" id="IPR016181">
    <property type="entry name" value="Acyl_CoA_acyltransferase"/>
</dbReference>
<dbReference type="EMBL" id="JADKGY010000014">
    <property type="protein sequence ID" value="MBK9983285.1"/>
    <property type="molecule type" value="Genomic_DNA"/>
</dbReference>
<accession>A0A9D7SX48</accession>
<dbReference type="GO" id="GO:0016747">
    <property type="term" value="F:acyltransferase activity, transferring groups other than amino-acyl groups"/>
    <property type="evidence" value="ECO:0007669"/>
    <property type="project" value="InterPro"/>
</dbReference>
<dbReference type="Pfam" id="PF13508">
    <property type="entry name" value="Acetyltransf_7"/>
    <property type="match status" value="1"/>
</dbReference>
<evidence type="ECO:0000313" key="3">
    <source>
        <dbReference type="Proteomes" id="UP000808337"/>
    </source>
</evidence>
<gene>
    <name evidence="2" type="ORF">IPP15_12930</name>
</gene>
<proteinExistence type="predicted"/>
<name>A0A9D7SX48_9BACT</name>
<evidence type="ECO:0000313" key="2">
    <source>
        <dbReference type="EMBL" id="MBK9983285.1"/>
    </source>
</evidence>
<feature type="domain" description="N-acetyltransferase" evidence="1">
    <location>
        <begin position="1"/>
        <end position="155"/>
    </location>
</feature>
<dbReference type="SUPFAM" id="SSF55729">
    <property type="entry name" value="Acyl-CoA N-acyltransferases (Nat)"/>
    <property type="match status" value="1"/>
</dbReference>
<dbReference type="AlphaFoldDB" id="A0A9D7SX48"/>
<dbReference type="Gene3D" id="3.40.630.30">
    <property type="match status" value="1"/>
</dbReference>
<dbReference type="PROSITE" id="PS51186">
    <property type="entry name" value="GNAT"/>
    <property type="match status" value="1"/>
</dbReference>